<feature type="chain" id="PRO_5040254311" evidence="2">
    <location>
        <begin position="21"/>
        <end position="252"/>
    </location>
</feature>
<dbReference type="AlphaFoldDB" id="A0A9P7HAH8"/>
<dbReference type="EMBL" id="JAGPUO010000002">
    <property type="protein sequence ID" value="KAG5665094.1"/>
    <property type="molecule type" value="Genomic_DNA"/>
</dbReference>
<proteinExistence type="predicted"/>
<name>A0A9P7HAH8_9HYPO</name>
<evidence type="ECO:0000313" key="3">
    <source>
        <dbReference type="EMBL" id="KAG5665094.1"/>
    </source>
</evidence>
<evidence type="ECO:0000313" key="4">
    <source>
        <dbReference type="Proteomes" id="UP000782241"/>
    </source>
</evidence>
<keyword evidence="1" id="KW-0472">Membrane</keyword>
<evidence type="ECO:0000256" key="2">
    <source>
        <dbReference type="SAM" id="SignalP"/>
    </source>
</evidence>
<organism evidence="3 4">
    <name type="scientific">Fusarium avenaceum</name>
    <dbReference type="NCBI Taxonomy" id="40199"/>
    <lineage>
        <taxon>Eukaryota</taxon>
        <taxon>Fungi</taxon>
        <taxon>Dikarya</taxon>
        <taxon>Ascomycota</taxon>
        <taxon>Pezizomycotina</taxon>
        <taxon>Sordariomycetes</taxon>
        <taxon>Hypocreomycetidae</taxon>
        <taxon>Hypocreales</taxon>
        <taxon>Nectriaceae</taxon>
        <taxon>Fusarium</taxon>
        <taxon>Fusarium tricinctum species complex</taxon>
    </lineage>
</organism>
<reference evidence="3" key="1">
    <citation type="submission" date="2021-04" db="EMBL/GenBank/DDBJ databases">
        <title>Draft genome of Fusarium avenaceum strain F156N33, isolated from an atmospheric sample in Virginia.</title>
        <authorList>
            <person name="Yang S."/>
            <person name="Vinatzer B.A."/>
            <person name="Coleman J."/>
        </authorList>
    </citation>
    <scope>NUCLEOTIDE SEQUENCE</scope>
    <source>
        <strain evidence="3">F156N33</strain>
    </source>
</reference>
<keyword evidence="4" id="KW-1185">Reference proteome</keyword>
<sequence length="252" mass="28005">MNITIISLIIALELLRVANAFQVQSDAHIDQGNFTNGCAKALGAEVECNRYTWSLGQYGDIGWVGDARLADAICTATCSDSLQSWNETVARECAEDSNRPDPDRLDRLITQANHIRQMWNATCIKDTKSSYYCLEIMDNSPDKVYGEEIPYEELCHPCYGMVLTALLNSSLEVLLCGLDDDYWKGQLELVHKQCGGPSKFEEHFEEAKAFNATHNTTRVSESDKNDAALLMINLAGGIWVVLLINGVSIFVL</sequence>
<keyword evidence="2" id="KW-0732">Signal</keyword>
<feature type="signal peptide" evidence="2">
    <location>
        <begin position="1"/>
        <end position="20"/>
    </location>
</feature>
<keyword evidence="1" id="KW-0812">Transmembrane</keyword>
<protein>
    <submittedName>
        <fullName evidence="3">Uncharacterized protein</fullName>
    </submittedName>
</protein>
<gene>
    <name evidence="3" type="ORF">KAF25_008828</name>
</gene>
<accession>A0A9P7HAH8</accession>
<dbReference type="Proteomes" id="UP000782241">
    <property type="component" value="Unassembled WGS sequence"/>
</dbReference>
<feature type="transmembrane region" description="Helical" evidence="1">
    <location>
        <begin position="227"/>
        <end position="251"/>
    </location>
</feature>
<evidence type="ECO:0000256" key="1">
    <source>
        <dbReference type="SAM" id="Phobius"/>
    </source>
</evidence>
<comment type="caution">
    <text evidence="3">The sequence shown here is derived from an EMBL/GenBank/DDBJ whole genome shotgun (WGS) entry which is preliminary data.</text>
</comment>
<keyword evidence="1" id="KW-1133">Transmembrane helix</keyword>